<dbReference type="Gene3D" id="3.40.50.720">
    <property type="entry name" value="NAD(P)-binding Rossmann-like Domain"/>
    <property type="match status" value="1"/>
</dbReference>
<reference evidence="2" key="1">
    <citation type="submission" date="2021-03" db="EMBL/GenBank/DDBJ databases">
        <title>Antimicrobial resistance genes in bacteria isolated from Japanese honey, and their potential for conferring macrolide and lincosamide resistance in the American foulbrood pathogen Paenibacillus larvae.</title>
        <authorList>
            <person name="Okamoto M."/>
            <person name="Kumagai M."/>
            <person name="Kanamori H."/>
            <person name="Takamatsu D."/>
        </authorList>
    </citation>
    <scope>NUCLEOTIDE SEQUENCE</scope>
    <source>
        <strain evidence="2">J27TS8</strain>
    </source>
</reference>
<dbReference type="InterPro" id="IPR050721">
    <property type="entry name" value="Trk_Ktr_HKT_K-transport"/>
</dbReference>
<evidence type="ECO:0000259" key="1">
    <source>
        <dbReference type="PROSITE" id="PS51202"/>
    </source>
</evidence>
<dbReference type="Gene3D" id="3.30.70.1450">
    <property type="entry name" value="Regulator of K+ conductance, C-terminal domain"/>
    <property type="match status" value="1"/>
</dbReference>
<dbReference type="EMBL" id="BORC01000001">
    <property type="protein sequence ID" value="GIN61017.1"/>
    <property type="molecule type" value="Genomic_DNA"/>
</dbReference>
<dbReference type="InterPro" id="IPR036721">
    <property type="entry name" value="RCK_C_sf"/>
</dbReference>
<evidence type="ECO:0000313" key="3">
    <source>
        <dbReference type="Proteomes" id="UP000682111"/>
    </source>
</evidence>
<proteinExistence type="predicted"/>
<gene>
    <name evidence="2" type="ORF">J27TS8_10100</name>
</gene>
<dbReference type="PANTHER" id="PTHR43833">
    <property type="entry name" value="POTASSIUM CHANNEL PROTEIN 2-RELATED-RELATED"/>
    <property type="match status" value="1"/>
</dbReference>
<dbReference type="InterPro" id="IPR006037">
    <property type="entry name" value="RCK_C"/>
</dbReference>
<dbReference type="SUPFAM" id="SSF51735">
    <property type="entry name" value="NAD(P)-binding Rossmann-fold domains"/>
    <property type="match status" value="1"/>
</dbReference>
<accession>A0A919WFW4</accession>
<dbReference type="PANTHER" id="PTHR43833:SF7">
    <property type="entry name" value="KTR SYSTEM POTASSIUM UPTAKE PROTEIN C"/>
    <property type="match status" value="1"/>
</dbReference>
<evidence type="ECO:0000313" key="2">
    <source>
        <dbReference type="EMBL" id="GIN61017.1"/>
    </source>
</evidence>
<dbReference type="Proteomes" id="UP000682111">
    <property type="component" value="Unassembled WGS sequence"/>
</dbReference>
<protein>
    <recommendedName>
        <fullName evidence="1">RCK C-terminal domain-containing protein</fullName>
    </recommendedName>
</protein>
<comment type="caution">
    <text evidence="2">The sequence shown here is derived from an EMBL/GenBank/DDBJ whole genome shotgun (WGS) entry which is preliminary data.</text>
</comment>
<feature type="domain" description="RCK C-terminal" evidence="1">
    <location>
        <begin position="69"/>
        <end position="152"/>
    </location>
</feature>
<sequence>MDHAIVSLGTDIDKSVLVTLLLKDLGFNKVWTKAVNTYHRKVREIIGVDRVIHPEKDMAKRIAHHIISDKVIDYIELSEHHSIVEILASAKIHAQTLAELNVRTKFGCNIIGLQREGDIIISPSAEEIVYSGDILIVIGENDDIQRFENGAV</sequence>
<dbReference type="PROSITE" id="PS51202">
    <property type="entry name" value="RCK_C"/>
    <property type="match status" value="1"/>
</dbReference>
<keyword evidence="3" id="KW-1185">Reference proteome</keyword>
<dbReference type="InterPro" id="IPR036291">
    <property type="entry name" value="NAD(P)-bd_dom_sf"/>
</dbReference>
<dbReference type="GO" id="GO:0008324">
    <property type="term" value="F:monoatomic cation transmembrane transporter activity"/>
    <property type="evidence" value="ECO:0007669"/>
    <property type="project" value="InterPro"/>
</dbReference>
<name>A0A919WFW4_9BACI</name>
<dbReference type="SUPFAM" id="SSF116726">
    <property type="entry name" value="TrkA C-terminal domain-like"/>
    <property type="match status" value="1"/>
</dbReference>
<dbReference type="AlphaFoldDB" id="A0A919WFW4"/>
<dbReference type="Pfam" id="PF02080">
    <property type="entry name" value="TrkA_C"/>
    <property type="match status" value="1"/>
</dbReference>
<dbReference type="GO" id="GO:0006813">
    <property type="term" value="P:potassium ion transport"/>
    <property type="evidence" value="ECO:0007669"/>
    <property type="project" value="InterPro"/>
</dbReference>
<organism evidence="2 3">
    <name type="scientific">Robertmurraya siralis</name>
    <dbReference type="NCBI Taxonomy" id="77777"/>
    <lineage>
        <taxon>Bacteria</taxon>
        <taxon>Bacillati</taxon>
        <taxon>Bacillota</taxon>
        <taxon>Bacilli</taxon>
        <taxon>Bacillales</taxon>
        <taxon>Bacillaceae</taxon>
        <taxon>Robertmurraya</taxon>
    </lineage>
</organism>